<dbReference type="GO" id="GO:0140359">
    <property type="term" value="F:ABC-type transporter activity"/>
    <property type="evidence" value="ECO:0007669"/>
    <property type="project" value="InterPro"/>
</dbReference>
<comment type="similarity">
    <text evidence="2">Belongs to the ABC-2 integral membrane protein family.</text>
</comment>
<feature type="transmembrane region" description="Helical" evidence="8">
    <location>
        <begin position="36"/>
        <end position="58"/>
    </location>
</feature>
<dbReference type="Pfam" id="PF01061">
    <property type="entry name" value="ABC2_membrane"/>
    <property type="match status" value="1"/>
</dbReference>
<gene>
    <name evidence="10" type="ORF">AVDCRST_MAG63-5019</name>
</gene>
<evidence type="ECO:0000256" key="8">
    <source>
        <dbReference type="SAM" id="Phobius"/>
    </source>
</evidence>
<feature type="transmembrane region" description="Helical" evidence="8">
    <location>
        <begin position="186"/>
        <end position="205"/>
    </location>
</feature>
<feature type="transmembrane region" description="Helical" evidence="8">
    <location>
        <begin position="153"/>
        <end position="180"/>
    </location>
</feature>
<evidence type="ECO:0000259" key="9">
    <source>
        <dbReference type="Pfam" id="PF01061"/>
    </source>
</evidence>
<dbReference type="EMBL" id="CADCTO010000699">
    <property type="protein sequence ID" value="CAA9298725.1"/>
    <property type="molecule type" value="Genomic_DNA"/>
</dbReference>
<evidence type="ECO:0000256" key="6">
    <source>
        <dbReference type="ARBA" id="ARBA00022989"/>
    </source>
</evidence>
<evidence type="ECO:0000256" key="5">
    <source>
        <dbReference type="ARBA" id="ARBA00022692"/>
    </source>
</evidence>
<feature type="transmembrane region" description="Helical" evidence="8">
    <location>
        <begin position="65"/>
        <end position="86"/>
    </location>
</feature>
<evidence type="ECO:0000256" key="4">
    <source>
        <dbReference type="ARBA" id="ARBA00022475"/>
    </source>
</evidence>
<proteinExistence type="inferred from homology"/>
<keyword evidence="3" id="KW-0813">Transport</keyword>
<dbReference type="AlphaFoldDB" id="A0A6J4K9B1"/>
<protein>
    <recommendedName>
        <fullName evidence="9">ABC-2 type transporter transmembrane domain-containing protein</fullName>
    </recommendedName>
</protein>
<accession>A0A6J4K9B1</accession>
<reference evidence="10" key="1">
    <citation type="submission" date="2020-02" db="EMBL/GenBank/DDBJ databases">
        <authorList>
            <person name="Meier V. D."/>
        </authorList>
    </citation>
    <scope>NUCLEOTIDE SEQUENCE</scope>
    <source>
        <strain evidence="10">AVDCRST_MAG63</strain>
    </source>
</reference>
<dbReference type="PANTHER" id="PTHR30413:SF8">
    <property type="entry name" value="TRANSPORT PERMEASE PROTEIN"/>
    <property type="match status" value="1"/>
</dbReference>
<feature type="transmembrane region" description="Helical" evidence="8">
    <location>
        <begin position="226"/>
        <end position="245"/>
    </location>
</feature>
<evidence type="ECO:0000313" key="10">
    <source>
        <dbReference type="EMBL" id="CAA9298725.1"/>
    </source>
</evidence>
<evidence type="ECO:0000256" key="7">
    <source>
        <dbReference type="ARBA" id="ARBA00023136"/>
    </source>
</evidence>
<evidence type="ECO:0000256" key="3">
    <source>
        <dbReference type="ARBA" id="ARBA00022448"/>
    </source>
</evidence>
<comment type="subcellular location">
    <subcellularLocation>
        <location evidence="1">Cell inner membrane</location>
        <topology evidence="1">Multi-pass membrane protein</topology>
    </subcellularLocation>
</comment>
<feature type="domain" description="ABC-2 type transporter transmembrane" evidence="9">
    <location>
        <begin position="19"/>
        <end position="208"/>
    </location>
</feature>
<evidence type="ECO:0000256" key="1">
    <source>
        <dbReference type="ARBA" id="ARBA00004429"/>
    </source>
</evidence>
<sequence>MSLLSEAREALRYRELLNNLVERELQVRYKNSTLGIAWSLANPIARALVLVVVFKYFVNIGPENYSAYVLAAFFPWTFFLTGILDAGESVSRQMALVKKVYFPRELLPIATTIANLRHFILSLGVLGVYLVYLYGRAWVENAPGVAKLPPAEILLLPILVLMQTLLIGGIALFISALNVFVEDVKFLTAVLLDLLFYAVPIIYFLEQVEHTSAIPSAGLRQAVHTLLLLNPMTVILASYRSFLLAPAELPAGTFGQATNQPLIVNTGVPWPFFWLAFAVCVLAFLGGYAFFNKRKWRFVEQL</sequence>
<feature type="transmembrane region" description="Helical" evidence="8">
    <location>
        <begin position="272"/>
        <end position="291"/>
    </location>
</feature>
<dbReference type="PANTHER" id="PTHR30413">
    <property type="entry name" value="INNER MEMBRANE TRANSPORT PERMEASE"/>
    <property type="match status" value="1"/>
</dbReference>
<keyword evidence="5 8" id="KW-0812">Transmembrane</keyword>
<organism evidence="10">
    <name type="scientific">uncultured Armatimonadetes bacterium</name>
    <dbReference type="NCBI Taxonomy" id="157466"/>
    <lineage>
        <taxon>Bacteria</taxon>
        <taxon>Bacillati</taxon>
        <taxon>Armatimonadota</taxon>
        <taxon>environmental samples</taxon>
    </lineage>
</organism>
<feature type="transmembrane region" description="Helical" evidence="8">
    <location>
        <begin position="106"/>
        <end position="132"/>
    </location>
</feature>
<dbReference type="GO" id="GO:0015920">
    <property type="term" value="P:lipopolysaccharide transport"/>
    <property type="evidence" value="ECO:0007669"/>
    <property type="project" value="TreeGrafter"/>
</dbReference>
<evidence type="ECO:0000256" key="2">
    <source>
        <dbReference type="ARBA" id="ARBA00007783"/>
    </source>
</evidence>
<dbReference type="InterPro" id="IPR013525">
    <property type="entry name" value="ABC2_TM"/>
</dbReference>
<dbReference type="GO" id="GO:0005886">
    <property type="term" value="C:plasma membrane"/>
    <property type="evidence" value="ECO:0007669"/>
    <property type="project" value="UniProtKB-SubCell"/>
</dbReference>
<keyword evidence="4" id="KW-1003">Cell membrane</keyword>
<keyword evidence="6 8" id="KW-1133">Transmembrane helix</keyword>
<keyword evidence="7 8" id="KW-0472">Membrane</keyword>
<name>A0A6J4K9B1_9BACT</name>